<dbReference type="AlphaFoldDB" id="A0A7N0T2S6"/>
<proteinExistence type="predicted"/>
<dbReference type="EnsemblPlants" id="Kaladp0019s0071.1.v1.1">
    <property type="protein sequence ID" value="Kaladp0019s0071.1.v1.1"/>
    <property type="gene ID" value="Kaladp0019s0071.v1.1"/>
</dbReference>
<name>A0A7N0T2S6_KALFE</name>
<evidence type="ECO:0000256" key="1">
    <source>
        <dbReference type="SAM" id="MobiDB-lite"/>
    </source>
</evidence>
<dbReference type="Proteomes" id="UP000594263">
    <property type="component" value="Unplaced"/>
</dbReference>
<reference evidence="2" key="1">
    <citation type="submission" date="2021-01" db="UniProtKB">
        <authorList>
            <consortium name="EnsemblPlants"/>
        </authorList>
    </citation>
    <scope>IDENTIFICATION</scope>
</reference>
<keyword evidence="3" id="KW-1185">Reference proteome</keyword>
<dbReference type="Gramene" id="Kaladp0019s0071.1.v1.1">
    <property type="protein sequence ID" value="Kaladp0019s0071.1.v1.1"/>
    <property type="gene ID" value="Kaladp0019s0071.v1.1"/>
</dbReference>
<sequence length="82" mass="9168">MVKKKDEEGPTVEKTGWRKLEAYRSEEPQIDKEDDGLCGDGEGLGIHLKTDFLVAIGDVMCPGEIANPHYPLKDIVSILKWN</sequence>
<evidence type="ECO:0000313" key="2">
    <source>
        <dbReference type="EnsemblPlants" id="Kaladp0019s0071.1.v1.1"/>
    </source>
</evidence>
<feature type="region of interest" description="Disordered" evidence="1">
    <location>
        <begin position="1"/>
        <end position="36"/>
    </location>
</feature>
<accession>A0A7N0T2S6</accession>
<protein>
    <submittedName>
        <fullName evidence="2">Uncharacterized protein</fullName>
    </submittedName>
</protein>
<evidence type="ECO:0000313" key="3">
    <source>
        <dbReference type="Proteomes" id="UP000594263"/>
    </source>
</evidence>
<feature type="compositionally biased region" description="Basic and acidic residues" evidence="1">
    <location>
        <begin position="15"/>
        <end position="31"/>
    </location>
</feature>
<organism evidence="2 3">
    <name type="scientific">Kalanchoe fedtschenkoi</name>
    <name type="common">Lavender scallops</name>
    <name type="synonym">South American air plant</name>
    <dbReference type="NCBI Taxonomy" id="63787"/>
    <lineage>
        <taxon>Eukaryota</taxon>
        <taxon>Viridiplantae</taxon>
        <taxon>Streptophyta</taxon>
        <taxon>Embryophyta</taxon>
        <taxon>Tracheophyta</taxon>
        <taxon>Spermatophyta</taxon>
        <taxon>Magnoliopsida</taxon>
        <taxon>eudicotyledons</taxon>
        <taxon>Gunneridae</taxon>
        <taxon>Pentapetalae</taxon>
        <taxon>Saxifragales</taxon>
        <taxon>Crassulaceae</taxon>
        <taxon>Kalanchoe</taxon>
    </lineage>
</organism>